<dbReference type="InterPro" id="IPR025662">
    <property type="entry name" value="Sigma_54_int_dom_ATP-bd_1"/>
</dbReference>
<dbReference type="STRING" id="439481.Aboo_0799"/>
<gene>
    <name evidence="3" type="ordered locus">Aboo_0799</name>
</gene>
<evidence type="ECO:0000313" key="4">
    <source>
        <dbReference type="Proteomes" id="UP000001400"/>
    </source>
</evidence>
<evidence type="ECO:0000256" key="1">
    <source>
        <dbReference type="ARBA" id="ARBA00022741"/>
    </source>
</evidence>
<dbReference type="GeneID" id="8827749"/>
<dbReference type="InterPro" id="IPR014774">
    <property type="entry name" value="KaiC-like_dom"/>
</dbReference>
<dbReference type="GO" id="GO:0005524">
    <property type="term" value="F:ATP binding"/>
    <property type="evidence" value="ECO:0007669"/>
    <property type="project" value="UniProtKB-KW"/>
</dbReference>
<sequence>MRVKFGVAGLDKMLEGGLIKGNTYLLMGDTGTGKTILSARFLLEGLNNGENCLYISVDKHPSLVLQRIMLGFGWNLSRLRVMDAVPVELLYSTSPSIKDITAKGEIRAAYEDSRKSKGGGLSVEALIIKVNQELKKGKIDRVVLDSLTVFKNFAVEESRSLLSIHRLFTFFQNIGATTIITASDKMNLYAEILLSSGVIKLEKNPSNSGEERYIRILKMRGSGYDPRAKRMYITEDGVFVLR</sequence>
<dbReference type="KEGG" id="abi:Aboo_0799"/>
<dbReference type="PANTHER" id="PTHR43637:SF1">
    <property type="entry name" value="UPF0273 PROTEIN TM_0370"/>
    <property type="match status" value="1"/>
</dbReference>
<dbReference type="PROSITE" id="PS00675">
    <property type="entry name" value="SIGMA54_INTERACT_1"/>
    <property type="match status" value="1"/>
</dbReference>
<dbReference type="PANTHER" id="PTHR43637">
    <property type="entry name" value="UPF0273 PROTEIN TM_0370"/>
    <property type="match status" value="1"/>
</dbReference>
<dbReference type="Proteomes" id="UP000001400">
    <property type="component" value="Chromosome"/>
</dbReference>
<keyword evidence="2" id="KW-0067">ATP-binding</keyword>
<organism evidence="3 4">
    <name type="scientific">Aciduliprofundum boonei (strain DSM 19572 / T469)</name>
    <dbReference type="NCBI Taxonomy" id="439481"/>
    <lineage>
        <taxon>Archaea</taxon>
        <taxon>Methanobacteriati</taxon>
        <taxon>Thermoplasmatota</taxon>
        <taxon>DHVE2 group</taxon>
        <taxon>Candidatus Aciduliprofundum</taxon>
    </lineage>
</organism>
<dbReference type="EMBL" id="CP001941">
    <property type="protein sequence ID" value="ADD08608.1"/>
    <property type="molecule type" value="Genomic_DNA"/>
</dbReference>
<dbReference type="Pfam" id="PF06745">
    <property type="entry name" value="ATPase"/>
    <property type="match status" value="1"/>
</dbReference>
<accession>B5IAN1</accession>
<keyword evidence="4" id="KW-1185">Reference proteome</keyword>
<keyword evidence="1" id="KW-0547">Nucleotide-binding</keyword>
<dbReference type="RefSeq" id="WP_008081910.1">
    <property type="nucleotide sequence ID" value="NC_013926.1"/>
</dbReference>
<evidence type="ECO:0000313" key="3">
    <source>
        <dbReference type="EMBL" id="ADD08608.1"/>
    </source>
</evidence>
<evidence type="ECO:0000256" key="2">
    <source>
        <dbReference type="ARBA" id="ARBA00022840"/>
    </source>
</evidence>
<name>B5IAN1_ACIB4</name>
<dbReference type="SUPFAM" id="SSF52540">
    <property type="entry name" value="P-loop containing nucleoside triphosphate hydrolases"/>
    <property type="match status" value="1"/>
</dbReference>
<dbReference type="InterPro" id="IPR010624">
    <property type="entry name" value="KaiC_dom"/>
</dbReference>
<protein>
    <submittedName>
        <fullName evidence="3">Sigma 54 interacting domain protein</fullName>
    </submittedName>
</protein>
<dbReference type="OrthoDB" id="49590at2157"/>
<proteinExistence type="predicted"/>
<dbReference type="Gene3D" id="3.40.50.300">
    <property type="entry name" value="P-loop containing nucleotide triphosphate hydrolases"/>
    <property type="match status" value="1"/>
</dbReference>
<dbReference type="eggNOG" id="arCOG01171">
    <property type="taxonomic scope" value="Archaea"/>
</dbReference>
<dbReference type="HOGENOM" id="CLU_023669_2_2_2"/>
<dbReference type="InterPro" id="IPR027417">
    <property type="entry name" value="P-loop_NTPase"/>
</dbReference>
<reference evidence="3" key="1">
    <citation type="submission" date="2010-02" db="EMBL/GenBank/DDBJ databases">
        <title>Complete sequence of Aciduliprofundum boonei T469.</title>
        <authorList>
            <consortium name="US DOE Joint Genome Institute"/>
            <person name="Lucas S."/>
            <person name="Copeland A."/>
            <person name="Lapidus A."/>
            <person name="Cheng J.-F."/>
            <person name="Bruce D."/>
            <person name="Goodwin L."/>
            <person name="Pitluck S."/>
            <person name="Saunders E."/>
            <person name="Detter J.C."/>
            <person name="Han C."/>
            <person name="Tapia R."/>
            <person name="Land M."/>
            <person name="Hauser L."/>
            <person name="Kyrpides N."/>
            <person name="Mikhailova N."/>
            <person name="Flores G."/>
            <person name="Reysenbach A.-L."/>
            <person name="Woyke T."/>
        </authorList>
    </citation>
    <scope>NUCLEOTIDE SEQUENCE</scope>
    <source>
        <strain evidence="3">T469</strain>
    </source>
</reference>
<dbReference type="AlphaFoldDB" id="B5IAN1"/>
<dbReference type="PROSITE" id="PS51146">
    <property type="entry name" value="KAIC"/>
    <property type="match status" value="1"/>
</dbReference>